<evidence type="ECO:0000313" key="8">
    <source>
        <dbReference type="EnsemblMetazoa" id="ISCW011755-PA"/>
    </source>
</evidence>
<dbReference type="GO" id="GO:0006357">
    <property type="term" value="P:regulation of transcription by RNA polymerase II"/>
    <property type="evidence" value="ECO:0007669"/>
    <property type="project" value="UniProtKB-ARBA"/>
</dbReference>
<accession>A0A1S4LCB6</accession>
<dbReference type="InParanoid" id="A0A1S4LCB6"/>
<comment type="subcellular location">
    <subcellularLocation>
        <location evidence="1 5 6">Nucleus</location>
    </subcellularLocation>
</comment>
<evidence type="ECO:0000313" key="9">
    <source>
        <dbReference type="Proteomes" id="UP000001555"/>
    </source>
</evidence>
<keyword evidence="5 6" id="KW-0238">DNA-binding</keyword>
<protein>
    <recommendedName>
        <fullName evidence="2">Homeobox protein Nkx-2.5</fullName>
    </recommendedName>
    <alternativeName>
        <fullName evidence="4">Homeobox protein NK-2 homolog E</fullName>
    </alternativeName>
</protein>
<dbReference type="Gene3D" id="1.10.10.60">
    <property type="entry name" value="Homeodomain-like"/>
    <property type="match status" value="1"/>
</dbReference>
<dbReference type="PANTHER" id="PTHR24340">
    <property type="entry name" value="HOMEOBOX PROTEIN NKX"/>
    <property type="match status" value="1"/>
</dbReference>
<dbReference type="VEuPathDB" id="VectorBase:ISCI011755"/>
<keyword evidence="9" id="KW-1185">Reference proteome</keyword>
<dbReference type="OrthoDB" id="6159439at2759"/>
<dbReference type="AlphaFoldDB" id="A0A1S4LCB6"/>
<dbReference type="CDD" id="cd00086">
    <property type="entry name" value="homeodomain"/>
    <property type="match status" value="1"/>
</dbReference>
<keyword evidence="5 6" id="KW-0371">Homeobox</keyword>
<dbReference type="InterPro" id="IPR001356">
    <property type="entry name" value="HD"/>
</dbReference>
<dbReference type="EMBL" id="ABJB010199867">
    <property type="status" value="NOT_ANNOTATED_CDS"/>
    <property type="molecule type" value="Genomic_DNA"/>
</dbReference>
<feature type="domain" description="Homeobox" evidence="7">
    <location>
        <begin position="6"/>
        <end position="51"/>
    </location>
</feature>
<proteinExistence type="predicted"/>
<dbReference type="EnsemblMetazoa" id="ISCW011755-RA">
    <property type="protein sequence ID" value="ISCW011755-PA"/>
    <property type="gene ID" value="ISCW011755"/>
</dbReference>
<evidence type="ECO:0000256" key="4">
    <source>
        <dbReference type="ARBA" id="ARBA00032979"/>
    </source>
</evidence>
<evidence type="ECO:0000256" key="3">
    <source>
        <dbReference type="ARBA" id="ARBA00022473"/>
    </source>
</evidence>
<evidence type="ECO:0000256" key="2">
    <source>
        <dbReference type="ARBA" id="ARBA00014179"/>
    </source>
</evidence>
<dbReference type="GO" id="GO:0005634">
    <property type="term" value="C:nucleus"/>
    <property type="evidence" value="ECO:0007669"/>
    <property type="project" value="UniProtKB-SubCell"/>
</dbReference>
<dbReference type="PROSITE" id="PS50071">
    <property type="entry name" value="HOMEOBOX_2"/>
    <property type="match status" value="1"/>
</dbReference>
<dbReference type="InterPro" id="IPR050394">
    <property type="entry name" value="Homeobox_NK-like"/>
</dbReference>
<keyword evidence="5 6" id="KW-0539">Nucleus</keyword>
<dbReference type="InterPro" id="IPR009057">
    <property type="entry name" value="Homeodomain-like_sf"/>
</dbReference>
<dbReference type="Proteomes" id="UP000001555">
    <property type="component" value="Unassembled WGS sequence"/>
</dbReference>
<evidence type="ECO:0000256" key="1">
    <source>
        <dbReference type="ARBA" id="ARBA00004123"/>
    </source>
</evidence>
<dbReference type="SUPFAM" id="SSF46689">
    <property type="entry name" value="Homeodomain-like"/>
    <property type="match status" value="1"/>
</dbReference>
<dbReference type="VEuPathDB" id="VectorBase:ISCP_025458"/>
<reference evidence="8" key="2">
    <citation type="submission" date="2020-05" db="UniProtKB">
        <authorList>
            <consortium name="EnsemblMetazoa"/>
        </authorList>
    </citation>
    <scope>IDENTIFICATION</scope>
    <source>
        <strain evidence="8">wikel</strain>
    </source>
</reference>
<dbReference type="GO" id="GO:0003677">
    <property type="term" value="F:DNA binding"/>
    <property type="evidence" value="ECO:0007669"/>
    <property type="project" value="UniProtKB-UniRule"/>
</dbReference>
<reference evidence="9" key="1">
    <citation type="submission" date="2008-03" db="EMBL/GenBank/DDBJ databases">
        <title>Annotation of Ixodes scapularis.</title>
        <authorList>
            <consortium name="Ixodes scapularis Genome Project Consortium"/>
            <person name="Caler E."/>
            <person name="Hannick L.I."/>
            <person name="Bidwell S."/>
            <person name="Joardar V."/>
            <person name="Thiagarajan M."/>
            <person name="Amedeo P."/>
            <person name="Galinsky K.J."/>
            <person name="Schobel S."/>
            <person name="Inman J."/>
            <person name="Hostetler J."/>
            <person name="Miller J."/>
            <person name="Hammond M."/>
            <person name="Megy K."/>
            <person name="Lawson D."/>
            <person name="Kodira C."/>
            <person name="Sutton G."/>
            <person name="Meyer J."/>
            <person name="Hill C.A."/>
            <person name="Birren B."/>
            <person name="Nene V."/>
            <person name="Collins F."/>
            <person name="Alarcon-Chaidez F."/>
            <person name="Wikel S."/>
            <person name="Strausberg R."/>
        </authorList>
    </citation>
    <scope>NUCLEOTIDE SEQUENCE [LARGE SCALE GENOMIC DNA]</scope>
    <source>
        <strain evidence="9">Wikel</strain>
    </source>
</reference>
<name>A0A1S4LCB6_IXOSC</name>
<organism evidence="8 9">
    <name type="scientific">Ixodes scapularis</name>
    <name type="common">Black-legged tick</name>
    <name type="synonym">Deer tick</name>
    <dbReference type="NCBI Taxonomy" id="6945"/>
    <lineage>
        <taxon>Eukaryota</taxon>
        <taxon>Metazoa</taxon>
        <taxon>Ecdysozoa</taxon>
        <taxon>Arthropoda</taxon>
        <taxon>Chelicerata</taxon>
        <taxon>Arachnida</taxon>
        <taxon>Acari</taxon>
        <taxon>Parasitiformes</taxon>
        <taxon>Ixodida</taxon>
        <taxon>Ixodoidea</taxon>
        <taxon>Ixodidae</taxon>
        <taxon>Ixodinae</taxon>
        <taxon>Ixodes</taxon>
    </lineage>
</organism>
<dbReference type="PANTHER" id="PTHR24340:SF28">
    <property type="entry name" value="HOMEOBOX PROTEIN NKX-2.5"/>
    <property type="match status" value="1"/>
</dbReference>
<dbReference type="VEuPathDB" id="VectorBase:ISCW011755"/>
<evidence type="ECO:0000256" key="5">
    <source>
        <dbReference type="PROSITE-ProRule" id="PRU00108"/>
    </source>
</evidence>
<keyword evidence="3" id="KW-0217">Developmental protein</keyword>
<evidence type="ECO:0000259" key="7">
    <source>
        <dbReference type="PROSITE" id="PS50071"/>
    </source>
</evidence>
<sequence length="51" mass="6175">DPSRQRKRKKPRVLFSQSQVFELERRFKQQKYLSAPERDHLASMLKLTSTQ</sequence>
<evidence type="ECO:0000256" key="6">
    <source>
        <dbReference type="RuleBase" id="RU000682"/>
    </source>
</evidence>
<dbReference type="Pfam" id="PF00046">
    <property type="entry name" value="Homeodomain"/>
    <property type="match status" value="1"/>
</dbReference>